<feature type="region of interest" description="Disordered" evidence="1">
    <location>
        <begin position="29"/>
        <end position="71"/>
    </location>
</feature>
<keyword evidence="2" id="KW-0732">Signal</keyword>
<evidence type="ECO:0000256" key="2">
    <source>
        <dbReference type="SAM" id="SignalP"/>
    </source>
</evidence>
<feature type="chain" id="PRO_5045290183" evidence="2">
    <location>
        <begin position="20"/>
        <end position="71"/>
    </location>
</feature>
<protein>
    <submittedName>
        <fullName evidence="3">Uncharacterized protein</fullName>
    </submittedName>
</protein>
<feature type="compositionally biased region" description="Low complexity" evidence="1">
    <location>
        <begin position="32"/>
        <end position="50"/>
    </location>
</feature>
<gene>
    <name evidence="3" type="ORF">QWY31_09325</name>
</gene>
<evidence type="ECO:0000256" key="1">
    <source>
        <dbReference type="SAM" id="MobiDB-lite"/>
    </source>
</evidence>
<organism evidence="3 4">
    <name type="scientific">Shiella aurantiaca</name>
    <dbReference type="NCBI Taxonomy" id="3058365"/>
    <lineage>
        <taxon>Bacteria</taxon>
        <taxon>Pseudomonadati</taxon>
        <taxon>Bacteroidota</taxon>
        <taxon>Cytophagia</taxon>
        <taxon>Cytophagales</taxon>
        <taxon>Shiellaceae</taxon>
        <taxon>Shiella</taxon>
    </lineage>
</organism>
<keyword evidence="4" id="KW-1185">Reference proteome</keyword>
<proteinExistence type="predicted"/>
<comment type="caution">
    <text evidence="3">The sequence shown here is derived from an EMBL/GenBank/DDBJ whole genome shotgun (WGS) entry which is preliminary data.</text>
</comment>
<evidence type="ECO:0000313" key="4">
    <source>
        <dbReference type="Proteomes" id="UP001168552"/>
    </source>
</evidence>
<dbReference type="RefSeq" id="WP_320004233.1">
    <property type="nucleotide sequence ID" value="NZ_JAUHJS010000004.1"/>
</dbReference>
<reference evidence="3" key="1">
    <citation type="submission" date="2023-06" db="EMBL/GenBank/DDBJ databases">
        <title>Cytophagales bacterium Strain LB-30, isolated from soil.</title>
        <authorList>
            <person name="Liu B."/>
        </authorList>
    </citation>
    <scope>NUCLEOTIDE SEQUENCE</scope>
    <source>
        <strain evidence="3">LB-30</strain>
    </source>
</reference>
<feature type="signal peptide" evidence="2">
    <location>
        <begin position="1"/>
        <end position="19"/>
    </location>
</feature>
<name>A0ABT8F5G2_9BACT</name>
<dbReference type="PROSITE" id="PS51257">
    <property type="entry name" value="PROKAR_LIPOPROTEIN"/>
    <property type="match status" value="1"/>
</dbReference>
<evidence type="ECO:0000313" key="3">
    <source>
        <dbReference type="EMBL" id="MDN4165703.1"/>
    </source>
</evidence>
<dbReference type="Proteomes" id="UP001168552">
    <property type="component" value="Unassembled WGS sequence"/>
</dbReference>
<dbReference type="EMBL" id="JAUHJS010000004">
    <property type="protein sequence ID" value="MDN4165703.1"/>
    <property type="molecule type" value="Genomic_DNA"/>
</dbReference>
<accession>A0ABT8F5G2</accession>
<sequence>MKKLFLILLVGGFALTFTACGGAQKTEEAATEEAAATEEVATEAAPATEEVAADSTAVVSDSTAVEGASAE</sequence>